<organism evidence="4 5">
    <name type="scientific">Sorangium cellulosum</name>
    <name type="common">Polyangium cellulosum</name>
    <dbReference type="NCBI Taxonomy" id="56"/>
    <lineage>
        <taxon>Bacteria</taxon>
        <taxon>Pseudomonadati</taxon>
        <taxon>Myxococcota</taxon>
        <taxon>Polyangia</taxon>
        <taxon>Polyangiales</taxon>
        <taxon>Polyangiaceae</taxon>
        <taxon>Sorangium</taxon>
    </lineage>
</organism>
<dbReference type="CDD" id="cd00088">
    <property type="entry name" value="HPT"/>
    <property type="match status" value="1"/>
</dbReference>
<dbReference type="SUPFAM" id="SSF52540">
    <property type="entry name" value="P-loop containing nucleoside triphosphate hydrolases"/>
    <property type="match status" value="1"/>
</dbReference>
<dbReference type="Pfam" id="PF02518">
    <property type="entry name" value="HATPase_c"/>
    <property type="match status" value="1"/>
</dbReference>
<dbReference type="InterPro" id="IPR036641">
    <property type="entry name" value="HPT_dom_sf"/>
</dbReference>
<dbReference type="SUPFAM" id="SSF55874">
    <property type="entry name" value="ATPase domain of HSP90 chaperone/DNA topoisomerase II/histidine kinase"/>
    <property type="match status" value="1"/>
</dbReference>
<dbReference type="SUPFAM" id="SSF55781">
    <property type="entry name" value="GAF domain-like"/>
    <property type="match status" value="1"/>
</dbReference>
<dbReference type="InterPro" id="IPR011009">
    <property type="entry name" value="Kinase-like_dom_sf"/>
</dbReference>
<dbReference type="InterPro" id="IPR036890">
    <property type="entry name" value="HATPase_C_sf"/>
</dbReference>
<evidence type="ECO:0000313" key="4">
    <source>
        <dbReference type="EMBL" id="AUX32036.1"/>
    </source>
</evidence>
<dbReference type="Gene3D" id="3.30.450.40">
    <property type="match status" value="1"/>
</dbReference>
<dbReference type="Gene3D" id="3.30.565.10">
    <property type="entry name" value="Histidine kinase-like ATPase, C-terminal domain"/>
    <property type="match status" value="1"/>
</dbReference>
<gene>
    <name evidence="4" type="ORF">SOCE836_041720</name>
</gene>
<reference evidence="4 5" key="1">
    <citation type="submission" date="2015-09" db="EMBL/GenBank/DDBJ databases">
        <title>Sorangium comparison.</title>
        <authorList>
            <person name="Zaburannyi N."/>
            <person name="Bunk B."/>
            <person name="Overmann J."/>
            <person name="Mueller R."/>
        </authorList>
    </citation>
    <scope>NUCLEOTIDE SEQUENCE [LARGE SCALE GENOMIC DNA]</scope>
    <source>
        <strain evidence="4 5">So ce836</strain>
    </source>
</reference>
<dbReference type="GO" id="GO:0000160">
    <property type="term" value="P:phosphorelay signal transduction system"/>
    <property type="evidence" value="ECO:0007669"/>
    <property type="project" value="InterPro"/>
</dbReference>
<dbReference type="InterPro" id="IPR008207">
    <property type="entry name" value="Sig_transdc_His_kin_Hpt_dom"/>
</dbReference>
<dbReference type="InterPro" id="IPR003018">
    <property type="entry name" value="GAF"/>
</dbReference>
<name>A0A4P2QPZ2_SORCE</name>
<dbReference type="InterPro" id="IPR003594">
    <property type="entry name" value="HATPase_dom"/>
</dbReference>
<feature type="domain" description="Protein kinase" evidence="2">
    <location>
        <begin position="1"/>
        <end position="266"/>
    </location>
</feature>
<dbReference type="Pfam" id="PF01590">
    <property type="entry name" value="GAF"/>
    <property type="match status" value="1"/>
</dbReference>
<feature type="domain" description="HPt" evidence="3">
    <location>
        <begin position="1645"/>
        <end position="1745"/>
    </location>
</feature>
<dbReference type="GO" id="GO:0005524">
    <property type="term" value="F:ATP binding"/>
    <property type="evidence" value="ECO:0007669"/>
    <property type="project" value="InterPro"/>
</dbReference>
<dbReference type="Pfam" id="PF13191">
    <property type="entry name" value="AAA_16"/>
    <property type="match status" value="1"/>
</dbReference>
<dbReference type="PANTHER" id="PTHR43642:SF1">
    <property type="entry name" value="HYBRID SIGNAL TRANSDUCTION HISTIDINE KINASE G"/>
    <property type="match status" value="1"/>
</dbReference>
<evidence type="ECO:0000256" key="1">
    <source>
        <dbReference type="PROSITE-ProRule" id="PRU00110"/>
    </source>
</evidence>
<dbReference type="GO" id="GO:0004672">
    <property type="term" value="F:protein kinase activity"/>
    <property type="evidence" value="ECO:0007669"/>
    <property type="project" value="InterPro"/>
</dbReference>
<keyword evidence="1" id="KW-0597">Phosphoprotein</keyword>
<feature type="modified residue" description="Phosphohistidine" evidence="1">
    <location>
        <position position="1686"/>
    </location>
</feature>
<evidence type="ECO:0000313" key="5">
    <source>
        <dbReference type="Proteomes" id="UP000295497"/>
    </source>
</evidence>
<dbReference type="InterPro" id="IPR029016">
    <property type="entry name" value="GAF-like_dom_sf"/>
</dbReference>
<dbReference type="PROSITE" id="PS50011">
    <property type="entry name" value="PROTEIN_KINASE_DOM"/>
    <property type="match status" value="1"/>
</dbReference>
<dbReference type="SUPFAM" id="SSF55785">
    <property type="entry name" value="PYP-like sensor domain (PAS domain)"/>
    <property type="match status" value="1"/>
</dbReference>
<dbReference type="Gene3D" id="3.30.450.20">
    <property type="entry name" value="PAS domain"/>
    <property type="match status" value="1"/>
</dbReference>
<dbReference type="InterPro" id="IPR035965">
    <property type="entry name" value="PAS-like_dom_sf"/>
</dbReference>
<evidence type="ECO:0008006" key="6">
    <source>
        <dbReference type="Google" id="ProtNLM"/>
    </source>
</evidence>
<dbReference type="Gene3D" id="1.20.120.160">
    <property type="entry name" value="HPT domain"/>
    <property type="match status" value="1"/>
</dbReference>
<dbReference type="Proteomes" id="UP000295497">
    <property type="component" value="Chromosome"/>
</dbReference>
<dbReference type="EMBL" id="CP012672">
    <property type="protein sequence ID" value="AUX32036.1"/>
    <property type="molecule type" value="Genomic_DNA"/>
</dbReference>
<dbReference type="SUPFAM" id="SSF47226">
    <property type="entry name" value="Histidine-containing phosphotransfer domain, HPT domain"/>
    <property type="match status" value="1"/>
</dbReference>
<dbReference type="Pfam" id="PF01627">
    <property type="entry name" value="Hpt"/>
    <property type="match status" value="1"/>
</dbReference>
<proteinExistence type="predicted"/>
<dbReference type="SMART" id="SM00387">
    <property type="entry name" value="HATPase_c"/>
    <property type="match status" value="1"/>
</dbReference>
<dbReference type="SMART" id="SM00065">
    <property type="entry name" value="GAF"/>
    <property type="match status" value="1"/>
</dbReference>
<dbReference type="Gene3D" id="1.10.510.10">
    <property type="entry name" value="Transferase(Phosphotransferase) domain 1"/>
    <property type="match status" value="1"/>
</dbReference>
<protein>
    <recommendedName>
        <fullName evidence="6">Histidine kinase</fullName>
    </recommendedName>
</protein>
<dbReference type="RefSeq" id="WP_165374069.1">
    <property type="nucleotide sequence ID" value="NZ_CP012672.1"/>
</dbReference>
<dbReference type="InterPro" id="IPR053159">
    <property type="entry name" value="Hybrid_Histidine_Kinase"/>
</dbReference>
<dbReference type="PROSITE" id="PS50894">
    <property type="entry name" value="HPT"/>
    <property type="match status" value="1"/>
</dbReference>
<dbReference type="InterPro" id="IPR027417">
    <property type="entry name" value="P-loop_NTPase"/>
</dbReference>
<evidence type="ECO:0000259" key="3">
    <source>
        <dbReference type="PROSITE" id="PS50894"/>
    </source>
</evidence>
<dbReference type="InterPro" id="IPR000719">
    <property type="entry name" value="Prot_kinase_dom"/>
</dbReference>
<dbReference type="PANTHER" id="PTHR43642">
    <property type="entry name" value="HYBRID SIGNAL TRANSDUCTION HISTIDINE KINASE G"/>
    <property type="match status" value="1"/>
</dbReference>
<evidence type="ECO:0000259" key="2">
    <source>
        <dbReference type="PROSITE" id="PS50011"/>
    </source>
</evidence>
<dbReference type="InterPro" id="IPR041664">
    <property type="entry name" value="AAA_16"/>
</dbReference>
<dbReference type="Pfam" id="PF00069">
    <property type="entry name" value="Pkinase"/>
    <property type="match status" value="1"/>
</dbReference>
<dbReference type="SUPFAM" id="SSF56112">
    <property type="entry name" value="Protein kinase-like (PK-like)"/>
    <property type="match status" value="1"/>
</dbReference>
<dbReference type="SMART" id="SM00220">
    <property type="entry name" value="S_TKc"/>
    <property type="match status" value="1"/>
</dbReference>
<sequence>MNRHSRAHLGEDAYQVTETVAVLPRSIWRRARHATSGASVLLHSLRRAVAQPRRVLELELQKWRRIGTLAIDGEVCEVDGELSLIVEDFGGAPLAIPAGGLDVGTCLELALGMARSLHGLHEQGLLHEDVSHGSFLVNLATRRVELADLLAVSEGAAGGAALESAISLAHVAPERTGRLNRRPDHRADYYSLGVTLFQMLTGQLPFAASDAIGWAHAHASKRAPLVTELSPHVPPVIAQLVAKLLAKDPDERYQSDHGLLSDLTTLCESFRRTQALPALVLGSSDVSSEFVVSRDVQGRDAELSELGGALDGARSGKRLLVLMPGAAGAGKSAVLAELLRRHGGAPARLLSTSFEERVEAVPLSGLAHVLRGLAGDLLALSEAELTELRQRVTAALGHNAGLMTELVPALSCVTGASTPVVALNPLEAQRRLKHVFLSFIRIFATPERPLVFVLDDAQWLDGASAEMLSAILTNPDSSHVMVLAAFRSGDVGDVPTLLSLQNALRRANEAVLTLPLGPLSSDAVAEIVARSMRAPVAEVRGLAEIVKRKTDGNPFFIGQLLVSLHRQGALRLEVERGRWSADARRAEAHPACDNVGALMAERLENLGPDAARLLSAAACFGMRFDLQTLSEAVDRPVEACLELVREALAHRLVSEISAEARAERPEPVRGHEPASYAFEHSRVRQAALSRASAAERAALHASIGRILRERLRGDGAPSRIFEVLRHLNVARGAIRDRRERLDLVELNLTASNQALQSGAWSIAGTHAEIAVELLASCEGERPPDLAFRATFARAETAFVLADPHVDALCDEALRLAPDRLARGRVHVLKTRILEHGGRMQDAVVQVRAALAEFGVRLPEAPDEINQGIGEGIGKLQAHLSRVTIEGLPALPKAEDAESRLVLELLAQVIPPAFQTYPPLFFLAELIMFDLTLSRGVDAVSCKNFADCGIILLAVLGDYDAAYRMGLAAFELLKRFSPTPVESGVCFVFAAFLAHWKETYRDLFAVYDRGEKSGLMLGDLQHVAYAKNDRAQRSFLVGARLRACREQVAELRRYLTHISAAGQLVNALVVERAVARLSARESEREAVAAADREATAVMAAEKSTQYCYAYGQAQMMTSFILGDFASARQWMEFTREFLIIAAGQFSLPDYKLFEGLLAVRACREGGPETREALLAVVEENLKQLEGWSRLCSENFAHKYHFLAAEHARLTGQPLQVVLARHRDAIRTAGDGFIHLRALVHEHQAEMWLSLDEPLHARTCLETAYRLYNDWGATAKLELLAREHPALLADAVRGEIATPRGAAAAGLGFDGASLLKATQSIFVEVEPERLFAALMATLIENAGAEHGCLVLRDDADRTYYVEARAHVERPITSLPRRVAYSEAEFLCPSVVSYVLHTGEAVTLDDASKAGAFLADPQIRKRGVRSVLCAPIMRKGDVLGALYVENNVSPYVFTRERLAALQVIASQAAISIYNAQLYEELERRVAQRTEELALKNRQIASMLDNLDDGVFTIDRSRRVEPGYSRRLAEILGDTELVGRDCLALLLDGSNVRPDARSAAEAALCCAFDQEQWLAALNADHLIRDVERTGPGGKPQFLEISWSFIASEADHVERMLVTVRDVTLLRSLKQTARNKEREVDIIVQALDRGVDATRAFCADCRELLAANRAALGPDAALSERLRDAALRDLHTLKGNARLHGFTHLVDRLHAAESAYQALRREPGQPIERHELLERLDAVERAVDEYESVCQHKLTAALKRPEERSEGVLHDIRALVATADSTGAAQELARKLRQVLARLDATSVARVVDETREMLPSLAAELGRPPPAVLTEQAEAQLASDWTGLVKDILVQCFRNSLYHGIELPDARELAGKPAQGRIHVRARSGPGALELQIFDDGRGLPLEKLRRREASHPLPDEALADQIFRSGVSTAETIDRVAGRGVGLDIVRERLRARGGDALVRFTGEERDGHRPFMLVLRLPKSAVASRSGG</sequence>
<accession>A0A4P2QPZ2</accession>